<reference evidence="4" key="1">
    <citation type="submission" date="2021-02" db="EMBL/GenBank/DDBJ databases">
        <authorList>
            <person name="Nowell W R."/>
        </authorList>
    </citation>
    <scope>NUCLEOTIDE SEQUENCE</scope>
</reference>
<evidence type="ECO:0000313" key="5">
    <source>
        <dbReference type="Proteomes" id="UP000682733"/>
    </source>
</evidence>
<comment type="caution">
    <text evidence="4">The sequence shown here is derived from an EMBL/GenBank/DDBJ whole genome shotgun (WGS) entry which is preliminary data.</text>
</comment>
<evidence type="ECO:0000256" key="2">
    <source>
        <dbReference type="SAM" id="Phobius"/>
    </source>
</evidence>
<feature type="compositionally biased region" description="Basic and acidic residues" evidence="1">
    <location>
        <begin position="405"/>
        <end position="431"/>
    </location>
</feature>
<feature type="region of interest" description="Disordered" evidence="1">
    <location>
        <begin position="163"/>
        <end position="219"/>
    </location>
</feature>
<evidence type="ECO:0000256" key="1">
    <source>
        <dbReference type="SAM" id="MobiDB-lite"/>
    </source>
</evidence>
<gene>
    <name evidence="3" type="ORF">OVA965_LOCUS3930</name>
    <name evidence="4" type="ORF">TMI583_LOCUS3928</name>
</gene>
<keyword evidence="2" id="KW-1133">Transmembrane helix</keyword>
<dbReference type="EMBL" id="CAJNOK010000991">
    <property type="protein sequence ID" value="CAF0787023.1"/>
    <property type="molecule type" value="Genomic_DNA"/>
</dbReference>
<evidence type="ECO:0000313" key="4">
    <source>
        <dbReference type="EMBL" id="CAF3569317.1"/>
    </source>
</evidence>
<dbReference type="Proteomes" id="UP000677228">
    <property type="component" value="Unassembled WGS sequence"/>
</dbReference>
<organism evidence="4 5">
    <name type="scientific">Didymodactylos carnosus</name>
    <dbReference type="NCBI Taxonomy" id="1234261"/>
    <lineage>
        <taxon>Eukaryota</taxon>
        <taxon>Metazoa</taxon>
        <taxon>Spiralia</taxon>
        <taxon>Gnathifera</taxon>
        <taxon>Rotifera</taxon>
        <taxon>Eurotatoria</taxon>
        <taxon>Bdelloidea</taxon>
        <taxon>Philodinida</taxon>
        <taxon>Philodinidae</taxon>
        <taxon>Didymodactylos</taxon>
    </lineage>
</organism>
<proteinExistence type="predicted"/>
<keyword evidence="2" id="KW-0812">Transmembrane</keyword>
<feature type="compositionally biased region" description="Low complexity" evidence="1">
    <location>
        <begin position="292"/>
        <end position="308"/>
    </location>
</feature>
<feature type="compositionally biased region" description="Polar residues" evidence="1">
    <location>
        <begin position="168"/>
        <end position="195"/>
    </location>
</feature>
<keyword evidence="2" id="KW-0472">Membrane</keyword>
<feature type="compositionally biased region" description="Polar residues" evidence="1">
    <location>
        <begin position="202"/>
        <end position="219"/>
    </location>
</feature>
<protein>
    <submittedName>
        <fullName evidence="4">Uncharacterized protein</fullName>
    </submittedName>
</protein>
<evidence type="ECO:0000313" key="3">
    <source>
        <dbReference type="EMBL" id="CAF0787023.1"/>
    </source>
</evidence>
<feature type="region of interest" description="Disordered" evidence="1">
    <location>
        <begin position="236"/>
        <end position="309"/>
    </location>
</feature>
<dbReference type="Gene3D" id="1.10.287.1490">
    <property type="match status" value="1"/>
</dbReference>
<feature type="compositionally biased region" description="Basic and acidic residues" evidence="1">
    <location>
        <begin position="349"/>
        <end position="359"/>
    </location>
</feature>
<accession>A0A8S2GVZ5</accession>
<sequence length="431" mass="50047">MSGRTPSFILVGLIIILFLLGMYYMSCSSKNNELRINLEEFEERLRTLTMKNGDYERKIENINIRKREIEEEKAALQRQLEKKDIETNDLNTRLNQKTAELHSLTSEKQILDNKLRDYKTLNESLSSKETFIKQLTDQLDEYKRTKDSLDGELAKLRHEVEEYKKQKGTNNEQQQPVGQVQADNQQTLQRNSTIRGQPPLVSHQQHLSNDTAKENNNSILAGPLAEKLRNLTKRILPSADNSDRNNRTDQQVNNSNNNNNPQNVLPPPLANPAQQAERVGHIESQQLPPHLSSQNISQQQQETQNQISNRKDNRLRDSFQKPHPFDFPILNDQLKNIPSNIVEEEADDNDKNNVNKHPEQNLNDNIPQQLPVARLNEEEPSIENKKNLPQKRLENIDDNNVEDNSSNKRVKDNDIFEDEHEQKINFRKQEN</sequence>
<feature type="compositionally biased region" description="Low complexity" evidence="1">
    <location>
        <begin position="250"/>
        <end position="263"/>
    </location>
</feature>
<dbReference type="EMBL" id="CAJOBA010000991">
    <property type="protein sequence ID" value="CAF3569317.1"/>
    <property type="molecule type" value="Genomic_DNA"/>
</dbReference>
<dbReference type="Proteomes" id="UP000682733">
    <property type="component" value="Unassembled WGS sequence"/>
</dbReference>
<feature type="region of interest" description="Disordered" evidence="1">
    <location>
        <begin position="345"/>
        <end position="431"/>
    </location>
</feature>
<feature type="compositionally biased region" description="Basic and acidic residues" evidence="1">
    <location>
        <begin position="382"/>
        <end position="395"/>
    </location>
</feature>
<feature type="transmembrane region" description="Helical" evidence="2">
    <location>
        <begin position="7"/>
        <end position="25"/>
    </location>
</feature>
<name>A0A8S2GVZ5_9BILA</name>
<dbReference type="AlphaFoldDB" id="A0A8S2GVZ5"/>